<dbReference type="EMBL" id="JAAAWO010000004">
    <property type="protein sequence ID" value="NDW15271.1"/>
    <property type="molecule type" value="Genomic_DNA"/>
</dbReference>
<dbReference type="AlphaFoldDB" id="A0A6N9TDN5"/>
<evidence type="ECO:0000313" key="11">
    <source>
        <dbReference type="Proteomes" id="UP000471381"/>
    </source>
</evidence>
<dbReference type="Pfam" id="PF12704">
    <property type="entry name" value="MacB_PCD"/>
    <property type="match status" value="1"/>
</dbReference>
<proteinExistence type="predicted"/>
<feature type="transmembrane region" description="Helical" evidence="7">
    <location>
        <begin position="445"/>
        <end position="469"/>
    </location>
</feature>
<evidence type="ECO:0000259" key="8">
    <source>
        <dbReference type="Pfam" id="PF02687"/>
    </source>
</evidence>
<name>A0A6N9TDN5_9ALTE</name>
<evidence type="ECO:0000256" key="2">
    <source>
        <dbReference type="ARBA" id="ARBA00022475"/>
    </source>
</evidence>
<dbReference type="PANTHER" id="PTHR43738">
    <property type="entry name" value="ABC TRANSPORTER, MEMBRANE PROTEIN"/>
    <property type="match status" value="1"/>
</dbReference>
<keyword evidence="3 7" id="KW-0812">Transmembrane</keyword>
<evidence type="ECO:0000256" key="7">
    <source>
        <dbReference type="SAM" id="Phobius"/>
    </source>
</evidence>
<keyword evidence="4 7" id="KW-1133">Transmembrane helix</keyword>
<feature type="domain" description="MacB-like periplasmic core" evidence="9">
    <location>
        <begin position="18"/>
        <end position="207"/>
    </location>
</feature>
<dbReference type="InterPro" id="IPR025857">
    <property type="entry name" value="MacB_PCD"/>
</dbReference>
<feature type="region of interest" description="Disordered" evidence="6">
    <location>
        <begin position="211"/>
        <end position="289"/>
    </location>
</feature>
<evidence type="ECO:0000256" key="5">
    <source>
        <dbReference type="ARBA" id="ARBA00023136"/>
    </source>
</evidence>
<feature type="compositionally biased region" description="Basic and acidic residues" evidence="6">
    <location>
        <begin position="236"/>
        <end position="289"/>
    </location>
</feature>
<evidence type="ECO:0000259" key="9">
    <source>
        <dbReference type="Pfam" id="PF12704"/>
    </source>
</evidence>
<keyword evidence="11" id="KW-1185">Reference proteome</keyword>
<feature type="transmembrane region" description="Helical" evidence="7">
    <location>
        <begin position="351"/>
        <end position="373"/>
    </location>
</feature>
<gene>
    <name evidence="10" type="ORF">GTQ48_07050</name>
</gene>
<dbReference type="PANTHER" id="PTHR43738:SF2">
    <property type="entry name" value="ABC TRANSPORTER PERMEASE"/>
    <property type="match status" value="1"/>
</dbReference>
<keyword evidence="2" id="KW-1003">Cell membrane</keyword>
<feature type="domain" description="ABC3 transporter permease C-terminal" evidence="8">
    <location>
        <begin position="354"/>
        <end position="471"/>
    </location>
</feature>
<evidence type="ECO:0000313" key="10">
    <source>
        <dbReference type="EMBL" id="NDW15271.1"/>
    </source>
</evidence>
<feature type="compositionally biased region" description="Polar residues" evidence="6">
    <location>
        <begin position="220"/>
        <end position="231"/>
    </location>
</feature>
<protein>
    <submittedName>
        <fullName evidence="10">FtsX-like permease family protein</fullName>
    </submittedName>
</protein>
<evidence type="ECO:0000256" key="3">
    <source>
        <dbReference type="ARBA" id="ARBA00022692"/>
    </source>
</evidence>
<feature type="transmembrane region" description="Helical" evidence="7">
    <location>
        <begin position="394"/>
        <end position="425"/>
    </location>
</feature>
<comment type="subcellular location">
    <subcellularLocation>
        <location evidence="1">Cell membrane</location>
        <topology evidence="1">Multi-pass membrane protein</topology>
    </subcellularLocation>
</comment>
<sequence>MLTTIAIESLKRRKNTALLTLVSIVISVSLLLSVDIIRSQVKGSFTRTVSGVDVIVGAPSGQLNLLLSSVFNLTTPSKGISWDRVSSLNSDPRVSWLIPLSLGDTHSGNRVVGTTNAYFEHFKYGDKQPLVFAEGGPFAHVGSAVIGADVAESLGYRVDDSIVISHGLGNVSFRQHDGFPFSVTGVLEKTGTPVDKAVYVTLIGLEKAHEHAGPSGIVKPSQSIQRPSNLHAQAHAHTDGETAVHDKDDHDKISHEKAEPEEAGHKEKRYEGDNSPHAHEEDTERQRMGEMDVENNTVSSVSAVMLGLKNRVTALQLQYQLNQRNNEPVLAILPGMALAELWQIMGNVEALLLLLSSLIVMSALIGLATMLLATMRERYQEIAVLRTIGASPAALLILVQLEALLIALAGCGVSLLVVTGLLTALKPWLSAEFGLFLSDTLLSSNSLAIVILVLASTYIVSFFPAYAAYKRGLHAELNSQ</sequence>
<comment type="caution">
    <text evidence="10">The sequence shown here is derived from an EMBL/GenBank/DDBJ whole genome shotgun (WGS) entry which is preliminary data.</text>
</comment>
<reference evidence="10 11" key="1">
    <citation type="submission" date="2020-01" db="EMBL/GenBank/DDBJ databases">
        <title>Genomes of bacteria type strains.</title>
        <authorList>
            <person name="Chen J."/>
            <person name="Zhu S."/>
            <person name="Yang J."/>
        </authorList>
    </citation>
    <scope>NUCLEOTIDE SEQUENCE [LARGE SCALE GENOMIC DNA]</scope>
    <source>
        <strain evidence="10 11">LMG 24078</strain>
    </source>
</reference>
<dbReference type="InterPro" id="IPR003838">
    <property type="entry name" value="ABC3_permease_C"/>
</dbReference>
<dbReference type="GO" id="GO:0005886">
    <property type="term" value="C:plasma membrane"/>
    <property type="evidence" value="ECO:0007669"/>
    <property type="project" value="UniProtKB-SubCell"/>
</dbReference>
<evidence type="ECO:0000256" key="6">
    <source>
        <dbReference type="SAM" id="MobiDB-lite"/>
    </source>
</evidence>
<feature type="transmembrane region" description="Helical" evidence="7">
    <location>
        <begin position="17"/>
        <end position="37"/>
    </location>
</feature>
<dbReference type="InterPro" id="IPR051125">
    <property type="entry name" value="ABC-4/HrtB_transporter"/>
</dbReference>
<accession>A0A6N9TDN5</accession>
<organism evidence="10 11">
    <name type="scientific">Alteromonas genovensis</name>
    <dbReference type="NCBI Taxonomy" id="471225"/>
    <lineage>
        <taxon>Bacteria</taxon>
        <taxon>Pseudomonadati</taxon>
        <taxon>Pseudomonadota</taxon>
        <taxon>Gammaproteobacteria</taxon>
        <taxon>Alteromonadales</taxon>
        <taxon>Alteromonadaceae</taxon>
        <taxon>Alteromonas/Salinimonas group</taxon>
        <taxon>Alteromonas</taxon>
    </lineage>
</organism>
<dbReference type="Pfam" id="PF02687">
    <property type="entry name" value="FtsX"/>
    <property type="match status" value="1"/>
</dbReference>
<keyword evidence="5 7" id="KW-0472">Membrane</keyword>
<dbReference type="Proteomes" id="UP000471381">
    <property type="component" value="Unassembled WGS sequence"/>
</dbReference>
<evidence type="ECO:0000256" key="1">
    <source>
        <dbReference type="ARBA" id="ARBA00004651"/>
    </source>
</evidence>
<dbReference type="RefSeq" id="WP_163105850.1">
    <property type="nucleotide sequence ID" value="NZ_JAAAWO010000004.1"/>
</dbReference>
<evidence type="ECO:0000256" key="4">
    <source>
        <dbReference type="ARBA" id="ARBA00022989"/>
    </source>
</evidence>